<reference evidence="2 3" key="2">
    <citation type="journal article" date="2011" name="J. Bacteriol.">
        <title>Complete genome sequence of strain HTCC2503T of Parvularcula bermudensis, the type species of the order "Parvularculales" in the class Alphaproteobacteria.</title>
        <authorList>
            <person name="Oh H.M."/>
            <person name="Kang I."/>
            <person name="Vergin K.L."/>
            <person name="Kang D."/>
            <person name="Rhee K.H."/>
            <person name="Giovannoni S.J."/>
            <person name="Cho J.C."/>
        </authorList>
    </citation>
    <scope>NUCLEOTIDE SEQUENCE [LARGE SCALE GENOMIC DNA]</scope>
    <source>
        <strain evidence="3">ATCC BAA-594 / HTCC2503 / KCTC 12087</strain>
    </source>
</reference>
<evidence type="ECO:0000313" key="3">
    <source>
        <dbReference type="Proteomes" id="UP000001302"/>
    </source>
</evidence>
<keyword evidence="1" id="KW-0472">Membrane</keyword>
<proteinExistence type="predicted"/>
<dbReference type="HOGENOM" id="CLU_1968430_0_0_5"/>
<reference evidence="3" key="1">
    <citation type="submission" date="2010-08" db="EMBL/GenBank/DDBJ databases">
        <title>Genome sequence of Parvularcula bermudensis HTCC2503.</title>
        <authorList>
            <person name="Kang D.-M."/>
            <person name="Oh H.-M."/>
            <person name="Cho J.-C."/>
        </authorList>
    </citation>
    <scope>NUCLEOTIDE SEQUENCE [LARGE SCALE GENOMIC DNA]</scope>
    <source>
        <strain evidence="3">ATCC BAA-594 / HTCC2503 / KCTC 12087</strain>
    </source>
</reference>
<dbReference type="RefSeq" id="WP_013299726.1">
    <property type="nucleotide sequence ID" value="NC_014414.1"/>
</dbReference>
<keyword evidence="3" id="KW-1185">Reference proteome</keyword>
<sequence length="127" mass="12937">MNDAAPSPDDNTALAEGGPSLAILKGVVWGLGLILLLGFGLVAALIVKGPTEGEGETTLPVVTLEEGERIGHATLEGDRLFLTVDQPDGTQRLLLIDLAGGDIAASDIRYGSVDSEAATARGTGDGR</sequence>
<accession>E0TDJ7</accession>
<dbReference type="KEGG" id="pbr:PB2503_03382"/>
<organism evidence="2 3">
    <name type="scientific">Parvularcula bermudensis (strain ATCC BAA-594 / HTCC2503 / KCTC 12087)</name>
    <dbReference type="NCBI Taxonomy" id="314260"/>
    <lineage>
        <taxon>Bacteria</taxon>
        <taxon>Pseudomonadati</taxon>
        <taxon>Pseudomonadota</taxon>
        <taxon>Alphaproteobacteria</taxon>
        <taxon>Parvularculales</taxon>
        <taxon>Parvularculaceae</taxon>
        <taxon>Parvularcula</taxon>
    </lineage>
</organism>
<protein>
    <submittedName>
        <fullName evidence="2">Uncharacterized protein</fullName>
    </submittedName>
</protein>
<evidence type="ECO:0000313" key="2">
    <source>
        <dbReference type="EMBL" id="ADM08752.1"/>
    </source>
</evidence>
<keyword evidence="1" id="KW-1133">Transmembrane helix</keyword>
<dbReference type="EMBL" id="CP002156">
    <property type="protein sequence ID" value="ADM08752.1"/>
    <property type="molecule type" value="Genomic_DNA"/>
</dbReference>
<name>E0TDJ7_PARBH</name>
<feature type="transmembrane region" description="Helical" evidence="1">
    <location>
        <begin position="27"/>
        <end position="47"/>
    </location>
</feature>
<gene>
    <name evidence="2" type="ordered locus">PB2503_03382</name>
</gene>
<keyword evidence="1" id="KW-0812">Transmembrane</keyword>
<dbReference type="AlphaFoldDB" id="E0TDJ7"/>
<dbReference type="Proteomes" id="UP000001302">
    <property type="component" value="Chromosome"/>
</dbReference>
<evidence type="ECO:0000256" key="1">
    <source>
        <dbReference type="SAM" id="Phobius"/>
    </source>
</evidence>